<sequence>MIRNISISHLIALYFALAAISLSLNNFIGLPGGISLTQPLVLLVIFIFVTRFIKIGLLYQELLLATVMLFFLVFCFFYQAIVYKEFSLVKQMLYFIFSFSIANILVKDREDLISKTVLYVSFSFAIVAFLNSIYYIMSGAERIGLSSSLILVKQEFTVVFSIFIGYFSYKLSMSRVTKIDCVVLILVLLASLLIPIKSVLFVLAVLLASVYKNKILTWYGFFGVFIVIPLYLFLFTPDSLSILIKYYVYNEYLDKEVFRQLDTLIIREIIVVENLKGLTSSLGTFIFGSGFNFTEGMIYQSESGWYEQDLGLAFESGILFFLVNFGVLGSLMMLYLGLRLFRTPAVTFFQYLFLAVLVSNVFQDNVGSMFWFLFGLAWSDKIRFSNSYHFINDIAGGSVAKS</sequence>
<feature type="transmembrane region" description="Helical" evidence="1">
    <location>
        <begin position="28"/>
        <end position="50"/>
    </location>
</feature>
<proteinExistence type="predicted"/>
<dbReference type="EMBL" id="MJIC01000014">
    <property type="protein sequence ID" value="OFI33860.1"/>
    <property type="molecule type" value="Genomic_DNA"/>
</dbReference>
<keyword evidence="3" id="KW-1185">Reference proteome</keyword>
<feature type="transmembrane region" description="Helical" evidence="1">
    <location>
        <begin position="62"/>
        <end position="82"/>
    </location>
</feature>
<feature type="transmembrane region" description="Helical" evidence="1">
    <location>
        <begin position="318"/>
        <end position="336"/>
    </location>
</feature>
<evidence type="ECO:0000313" key="2">
    <source>
        <dbReference type="EMBL" id="OFI33860.1"/>
    </source>
</evidence>
<organism evidence="2 3">
    <name type="scientific">Alteromonas lipolytica</name>
    <dbReference type="NCBI Taxonomy" id="1856405"/>
    <lineage>
        <taxon>Bacteria</taxon>
        <taxon>Pseudomonadati</taxon>
        <taxon>Pseudomonadota</taxon>
        <taxon>Gammaproteobacteria</taxon>
        <taxon>Alteromonadales</taxon>
        <taxon>Alteromonadaceae</taxon>
        <taxon>Alteromonas/Salinimonas group</taxon>
        <taxon>Alteromonas</taxon>
    </lineage>
</organism>
<comment type="caution">
    <text evidence="2">The sequence shown here is derived from an EMBL/GenBank/DDBJ whole genome shotgun (WGS) entry which is preliminary data.</text>
</comment>
<dbReference type="Proteomes" id="UP000176037">
    <property type="component" value="Unassembled WGS sequence"/>
</dbReference>
<feature type="transmembrane region" description="Helical" evidence="1">
    <location>
        <begin position="88"/>
        <end position="106"/>
    </location>
</feature>
<keyword evidence="1" id="KW-1133">Transmembrane helix</keyword>
<dbReference type="STRING" id="1856405.BFC17_20035"/>
<dbReference type="AlphaFoldDB" id="A0A1E8FD55"/>
<feature type="transmembrane region" description="Helical" evidence="1">
    <location>
        <begin position="118"/>
        <end position="137"/>
    </location>
</feature>
<dbReference type="RefSeq" id="WP_070176787.1">
    <property type="nucleotide sequence ID" value="NZ_BMJR01000003.1"/>
</dbReference>
<accession>A0A1E8FD55</accession>
<reference evidence="2 3" key="1">
    <citation type="submission" date="2016-09" db="EMBL/GenBank/DDBJ databases">
        <title>Alteromonas lipolytica, a new species isolated from sea water.</title>
        <authorList>
            <person name="Wu Y.-H."/>
            <person name="Cheng H."/>
            <person name="Xu X.-W."/>
        </authorList>
    </citation>
    <scope>NUCLEOTIDE SEQUENCE [LARGE SCALE GENOMIC DNA]</scope>
    <source>
        <strain evidence="2 3">JW12</strain>
    </source>
</reference>
<keyword evidence="1" id="KW-0472">Membrane</keyword>
<feature type="transmembrane region" description="Helical" evidence="1">
    <location>
        <begin position="348"/>
        <end position="374"/>
    </location>
</feature>
<feature type="transmembrane region" description="Helical" evidence="1">
    <location>
        <begin position="216"/>
        <end position="235"/>
    </location>
</feature>
<feature type="transmembrane region" description="Helical" evidence="1">
    <location>
        <begin position="181"/>
        <end position="210"/>
    </location>
</feature>
<gene>
    <name evidence="2" type="ORF">BFC17_20035</name>
</gene>
<name>A0A1E8FD55_9ALTE</name>
<protein>
    <submittedName>
        <fullName evidence="2">Uncharacterized protein</fullName>
    </submittedName>
</protein>
<evidence type="ECO:0000256" key="1">
    <source>
        <dbReference type="SAM" id="Phobius"/>
    </source>
</evidence>
<keyword evidence="1" id="KW-0812">Transmembrane</keyword>
<feature type="transmembrane region" description="Helical" evidence="1">
    <location>
        <begin position="149"/>
        <end position="169"/>
    </location>
</feature>
<evidence type="ECO:0000313" key="3">
    <source>
        <dbReference type="Proteomes" id="UP000176037"/>
    </source>
</evidence>